<name>A0ABR6W0E7_9BACT</name>
<reference evidence="1 2" key="1">
    <citation type="submission" date="2019-06" db="EMBL/GenBank/DDBJ databases">
        <title>Spirosoma utsteinense sp. nov. isolated from Antarctic ice-free soils.</title>
        <authorList>
            <person name="Tahon G."/>
        </authorList>
    </citation>
    <scope>NUCLEOTIDE SEQUENCE [LARGE SCALE GENOMIC DNA]</scope>
    <source>
        <strain evidence="1 2">LMG 31447</strain>
    </source>
</reference>
<dbReference type="RefSeq" id="WP_186735024.1">
    <property type="nucleotide sequence ID" value="NZ_VFIA01000001.1"/>
</dbReference>
<gene>
    <name evidence="1" type="ORF">FH603_145</name>
</gene>
<comment type="caution">
    <text evidence="1">The sequence shown here is derived from an EMBL/GenBank/DDBJ whole genome shotgun (WGS) entry which is preliminary data.</text>
</comment>
<proteinExistence type="predicted"/>
<sequence length="128" mass="14342">MSKICFLFVVILVVGCQQIGPAYTLAVDVENRTNAPVDYLAFSNHIGQGRLETFALKPQQKVNVTFDFTDVAKTDGLYQVRYRFAGSADTLTKTFGYYTNGYPIDQQISLTVHTDSLSVKTVLRKNTY</sequence>
<accession>A0ABR6W0E7</accession>
<dbReference type="PROSITE" id="PS51257">
    <property type="entry name" value="PROKAR_LIPOPROTEIN"/>
    <property type="match status" value="1"/>
</dbReference>
<dbReference type="EMBL" id="VFIA01000001">
    <property type="protein sequence ID" value="MBC3789664.1"/>
    <property type="molecule type" value="Genomic_DNA"/>
</dbReference>
<protein>
    <submittedName>
        <fullName evidence="1">Uncharacterized protein</fullName>
    </submittedName>
</protein>
<evidence type="ECO:0000313" key="1">
    <source>
        <dbReference type="EMBL" id="MBC3789664.1"/>
    </source>
</evidence>
<keyword evidence="2" id="KW-1185">Reference proteome</keyword>
<evidence type="ECO:0000313" key="2">
    <source>
        <dbReference type="Proteomes" id="UP000700732"/>
    </source>
</evidence>
<organism evidence="1 2">
    <name type="scientific">Spirosoma utsteinense</name>
    <dbReference type="NCBI Taxonomy" id="2585773"/>
    <lineage>
        <taxon>Bacteria</taxon>
        <taxon>Pseudomonadati</taxon>
        <taxon>Bacteroidota</taxon>
        <taxon>Cytophagia</taxon>
        <taxon>Cytophagales</taxon>
        <taxon>Cytophagaceae</taxon>
        <taxon>Spirosoma</taxon>
    </lineage>
</organism>
<dbReference type="Proteomes" id="UP000700732">
    <property type="component" value="Unassembled WGS sequence"/>
</dbReference>